<dbReference type="GO" id="GO:0016853">
    <property type="term" value="F:isomerase activity"/>
    <property type="evidence" value="ECO:0007669"/>
    <property type="project" value="TreeGrafter"/>
</dbReference>
<evidence type="ECO:0000313" key="3">
    <source>
        <dbReference type="EMBL" id="QLG88231.1"/>
    </source>
</evidence>
<dbReference type="KEGG" id="chiz:HQ393_08190"/>
<protein>
    <submittedName>
        <fullName evidence="3">PhzF family phenazine biosynthesis protein</fullName>
    </submittedName>
</protein>
<dbReference type="PANTHER" id="PTHR13774">
    <property type="entry name" value="PHENAZINE BIOSYNTHESIS PROTEIN"/>
    <property type="match status" value="1"/>
</dbReference>
<gene>
    <name evidence="3" type="ORF">HQ393_08190</name>
    <name evidence="4" type="ORF">HQ393_17400</name>
</gene>
<evidence type="ECO:0000313" key="4">
    <source>
        <dbReference type="EMBL" id="QLG90088.1"/>
    </source>
</evidence>
<sequence length="279" mass="30643">MARYPFNLLNVFAEKAQAGDPLVVFDLAQWPDEHTMQMLAYQMNGSETAFVERSSGKTRFFHPQYELPFSGKGLLGAAAVCFTHHISPQIQLHCATGSYQLNQHSDGITLVSSAGRTRPASRGQVEIAHALGIDAREILSPLQFVDTGVEQLLVQVKSRQTVLQAHPHPALLAEYAESPKQNPQAVIWNADNDLITLRSFVADHFGIYEDFGAGSAALNLGSAYLAQGGRLPFNIRIEQGHTIQRLISRLSVIYLQIDTKLDLHLKGKVMLLGAGELTT</sequence>
<dbReference type="NCBIfam" id="TIGR00654">
    <property type="entry name" value="PhzF_family"/>
    <property type="match status" value="1"/>
</dbReference>
<geneLocation type="plasmid" evidence="4 5">
    <name>unnamed4</name>
</geneLocation>
<organism evidence="3 5">
    <name type="scientific">Chitinibacter bivalviorum</name>
    <dbReference type="NCBI Taxonomy" id="2739434"/>
    <lineage>
        <taxon>Bacteria</taxon>
        <taxon>Pseudomonadati</taxon>
        <taxon>Pseudomonadota</taxon>
        <taxon>Betaproteobacteria</taxon>
        <taxon>Neisseriales</taxon>
        <taxon>Chitinibacteraceae</taxon>
        <taxon>Chitinibacter</taxon>
    </lineage>
</organism>
<keyword evidence="5" id="KW-1185">Reference proteome</keyword>
<dbReference type="KEGG" id="chiz:HQ393_17400"/>
<dbReference type="Gene3D" id="3.10.310.10">
    <property type="entry name" value="Diaminopimelate Epimerase, Chain A, domain 1"/>
    <property type="match status" value="2"/>
</dbReference>
<dbReference type="SUPFAM" id="SSF54506">
    <property type="entry name" value="Diaminopimelate epimerase-like"/>
    <property type="match status" value="1"/>
</dbReference>
<dbReference type="Proteomes" id="UP000509597">
    <property type="component" value="Plasmid unnamed4"/>
</dbReference>
<reference evidence="3 5" key="1">
    <citation type="submission" date="2020-07" db="EMBL/GenBank/DDBJ databases">
        <title>Complete genome sequence of Chitinibacter sp. 2T18.</title>
        <authorList>
            <person name="Bae J.-W."/>
            <person name="Choi J.-W."/>
        </authorList>
    </citation>
    <scope>NUCLEOTIDE SEQUENCE [LARGE SCALE GENOMIC DNA]</scope>
    <source>
        <strain evidence="3 5">2T18</strain>
        <plasmid evidence="4 5">unnamed4</plasmid>
    </source>
</reference>
<comment type="similarity">
    <text evidence="1">Belongs to the PhzF family.</text>
</comment>
<dbReference type="Pfam" id="PF02567">
    <property type="entry name" value="PhzC-PhzF"/>
    <property type="match status" value="1"/>
</dbReference>
<dbReference type="GO" id="GO:0005737">
    <property type="term" value="C:cytoplasm"/>
    <property type="evidence" value="ECO:0007669"/>
    <property type="project" value="TreeGrafter"/>
</dbReference>
<dbReference type="InterPro" id="IPR003719">
    <property type="entry name" value="Phenazine_PhzF-like"/>
</dbReference>
<dbReference type="RefSeq" id="WP_179358309.1">
    <property type="nucleotide sequence ID" value="NZ_CP058627.1"/>
</dbReference>
<evidence type="ECO:0000256" key="1">
    <source>
        <dbReference type="ARBA" id="ARBA00008270"/>
    </source>
</evidence>
<feature type="active site" evidence="2">
    <location>
        <position position="47"/>
    </location>
</feature>
<name>A0A7H9BJN9_9NEIS</name>
<dbReference type="Proteomes" id="UP000509597">
    <property type="component" value="Chromosome"/>
</dbReference>
<dbReference type="PANTHER" id="PTHR13774:SF32">
    <property type="entry name" value="ANTISENSE-ENHANCING SEQUENCE 1"/>
    <property type="match status" value="1"/>
</dbReference>
<dbReference type="PIRSF" id="PIRSF016184">
    <property type="entry name" value="PhzC_PhzF"/>
    <property type="match status" value="1"/>
</dbReference>
<proteinExistence type="inferred from homology"/>
<keyword evidence="4" id="KW-0614">Plasmid</keyword>
<dbReference type="AlphaFoldDB" id="A0A7H9BJN9"/>
<accession>A0A7H9BJN9</accession>
<dbReference type="EMBL" id="CP058630">
    <property type="protein sequence ID" value="QLG90088.1"/>
    <property type="molecule type" value="Genomic_DNA"/>
</dbReference>
<evidence type="ECO:0000313" key="5">
    <source>
        <dbReference type="Proteomes" id="UP000509597"/>
    </source>
</evidence>
<evidence type="ECO:0000256" key="2">
    <source>
        <dbReference type="PIRSR" id="PIRSR016184-1"/>
    </source>
</evidence>
<dbReference type="EMBL" id="CP058627">
    <property type="protein sequence ID" value="QLG88231.1"/>
    <property type="molecule type" value="Genomic_DNA"/>
</dbReference>